<keyword evidence="2 4" id="KW-0808">Transferase</keyword>
<dbReference type="GO" id="GO:0032259">
    <property type="term" value="P:methylation"/>
    <property type="evidence" value="ECO:0007669"/>
    <property type="project" value="UniProtKB-KW"/>
</dbReference>
<dbReference type="PANTHER" id="PTHR10738">
    <property type="entry name" value="PROTEIN ARGININE N-METHYLTRANSFERASE 5"/>
    <property type="match status" value="1"/>
</dbReference>
<gene>
    <name evidence="11" type="ORF">ARMOST_12950</name>
</gene>
<dbReference type="PANTHER" id="PTHR10738:SF0">
    <property type="entry name" value="PROTEIN ARGININE N-METHYLTRANSFERASE 5"/>
    <property type="match status" value="1"/>
</dbReference>
<name>A0A284RLE5_ARMOS</name>
<evidence type="ECO:0000313" key="12">
    <source>
        <dbReference type="Proteomes" id="UP000219338"/>
    </source>
</evidence>
<dbReference type="Proteomes" id="UP000219338">
    <property type="component" value="Unassembled WGS sequence"/>
</dbReference>
<feature type="active site" description="Proton donor/acceptor" evidence="5">
    <location>
        <position position="397"/>
    </location>
</feature>
<feature type="domain" description="PRMT5 arginine-N-methyltransferase" evidence="8">
    <location>
        <begin position="269"/>
        <end position="426"/>
    </location>
</feature>
<reference evidence="12" key="1">
    <citation type="journal article" date="2017" name="Nat. Ecol. Evol.">
        <title>Genome expansion and lineage-specific genetic innovations in the forest pathogenic fungi Armillaria.</title>
        <authorList>
            <person name="Sipos G."/>
            <person name="Prasanna A.N."/>
            <person name="Walter M.C."/>
            <person name="O'Connor E."/>
            <person name="Balint B."/>
            <person name="Krizsan K."/>
            <person name="Kiss B."/>
            <person name="Hess J."/>
            <person name="Varga T."/>
            <person name="Slot J."/>
            <person name="Riley R."/>
            <person name="Boka B."/>
            <person name="Rigling D."/>
            <person name="Barry K."/>
            <person name="Lee J."/>
            <person name="Mihaltcheva S."/>
            <person name="LaButti K."/>
            <person name="Lipzen A."/>
            <person name="Waldron R."/>
            <person name="Moloney N.M."/>
            <person name="Sperisen C."/>
            <person name="Kredics L."/>
            <person name="Vagvoelgyi C."/>
            <person name="Patrignani A."/>
            <person name="Fitzpatrick D."/>
            <person name="Nagy I."/>
            <person name="Doyle S."/>
            <person name="Anderson J.B."/>
            <person name="Grigoriev I.V."/>
            <person name="Gueldener U."/>
            <person name="Muensterkoetter M."/>
            <person name="Nagy L.G."/>
        </authorList>
    </citation>
    <scope>NUCLEOTIDE SEQUENCE [LARGE SCALE GENOMIC DNA]</scope>
    <source>
        <strain evidence="12">C18/9</strain>
    </source>
</reference>
<dbReference type="GO" id="GO:0005829">
    <property type="term" value="C:cytosol"/>
    <property type="evidence" value="ECO:0007669"/>
    <property type="project" value="TreeGrafter"/>
</dbReference>
<comment type="similarity">
    <text evidence="4">Belongs to the class I-like SAM-binding methyltransferase superfamily.</text>
</comment>
<protein>
    <recommendedName>
        <fullName evidence="4">Protein arginine N-methyltransferase</fullName>
    </recommendedName>
</protein>
<feature type="site" description="Critical for specifying symmetric addition of methyl groups" evidence="7">
    <location>
        <position position="298"/>
    </location>
</feature>
<evidence type="ECO:0000256" key="2">
    <source>
        <dbReference type="ARBA" id="ARBA00022679"/>
    </source>
</evidence>
<dbReference type="GO" id="GO:0006355">
    <property type="term" value="P:regulation of DNA-templated transcription"/>
    <property type="evidence" value="ECO:0007669"/>
    <property type="project" value="TreeGrafter"/>
</dbReference>
<evidence type="ECO:0000259" key="9">
    <source>
        <dbReference type="Pfam" id="PF17285"/>
    </source>
</evidence>
<dbReference type="GO" id="GO:0005634">
    <property type="term" value="C:nucleus"/>
    <property type="evidence" value="ECO:0007669"/>
    <property type="project" value="TreeGrafter"/>
</dbReference>
<evidence type="ECO:0000256" key="1">
    <source>
        <dbReference type="ARBA" id="ARBA00022603"/>
    </source>
</evidence>
<dbReference type="InterPro" id="IPR007857">
    <property type="entry name" value="Arg_MeTrfase_PRMT5"/>
</dbReference>
<evidence type="ECO:0000313" key="11">
    <source>
        <dbReference type="EMBL" id="SJL09570.1"/>
    </source>
</evidence>
<organism evidence="11 12">
    <name type="scientific">Armillaria ostoyae</name>
    <name type="common">Armillaria root rot fungus</name>
    <dbReference type="NCBI Taxonomy" id="47428"/>
    <lineage>
        <taxon>Eukaryota</taxon>
        <taxon>Fungi</taxon>
        <taxon>Dikarya</taxon>
        <taxon>Basidiomycota</taxon>
        <taxon>Agaricomycotina</taxon>
        <taxon>Agaricomycetes</taxon>
        <taxon>Agaricomycetidae</taxon>
        <taxon>Agaricales</taxon>
        <taxon>Marasmiineae</taxon>
        <taxon>Physalacriaceae</taxon>
        <taxon>Armillaria</taxon>
    </lineage>
</organism>
<evidence type="ECO:0000256" key="3">
    <source>
        <dbReference type="ARBA" id="ARBA00022691"/>
    </source>
</evidence>
<feature type="binding site" evidence="6">
    <location>
        <position position="295"/>
    </location>
    <ligand>
        <name>S-adenosyl-L-methionine</name>
        <dbReference type="ChEBI" id="CHEBI:59789"/>
    </ligand>
</feature>
<dbReference type="InterPro" id="IPR035247">
    <property type="entry name" value="PRMT5_TIM"/>
</dbReference>
<dbReference type="PROSITE" id="PS51678">
    <property type="entry name" value="SAM_MT_PRMT"/>
    <property type="match status" value="1"/>
</dbReference>
<dbReference type="InterPro" id="IPR035248">
    <property type="entry name" value="PRMT5_C"/>
</dbReference>
<feature type="domain" description="PRMT5 TIM barrel" evidence="9">
    <location>
        <begin position="32"/>
        <end position="259"/>
    </location>
</feature>
<dbReference type="Pfam" id="PF17285">
    <property type="entry name" value="PRMT5_TIM"/>
    <property type="match status" value="1"/>
</dbReference>
<dbReference type="GO" id="GO:0016274">
    <property type="term" value="F:protein-arginine N-methyltransferase activity"/>
    <property type="evidence" value="ECO:0007669"/>
    <property type="project" value="InterPro"/>
</dbReference>
<dbReference type="Gene3D" id="2.70.160.11">
    <property type="entry name" value="Hnrnp arginine n-methyltransferase1"/>
    <property type="match status" value="1"/>
</dbReference>
<dbReference type="Gene3D" id="3.20.20.150">
    <property type="entry name" value="Divalent-metal-dependent TIM barrel enzymes"/>
    <property type="match status" value="1"/>
</dbReference>
<keyword evidence="1 4" id="KW-0489">Methyltransferase</keyword>
<dbReference type="EMBL" id="FUEG01000011">
    <property type="protein sequence ID" value="SJL09570.1"/>
    <property type="molecule type" value="Genomic_DNA"/>
</dbReference>
<proteinExistence type="inferred from homology"/>
<dbReference type="PIRSF" id="PIRSF015894">
    <property type="entry name" value="Skb1_MeTrfase"/>
    <property type="match status" value="1"/>
</dbReference>
<evidence type="ECO:0000259" key="10">
    <source>
        <dbReference type="Pfam" id="PF17286"/>
    </source>
</evidence>
<feature type="binding site" evidence="6">
    <location>
        <begin position="304"/>
        <end position="305"/>
    </location>
    <ligand>
        <name>S-adenosyl-L-methionine</name>
        <dbReference type="ChEBI" id="CHEBI:59789"/>
    </ligand>
</feature>
<dbReference type="OrthoDB" id="1368803at2759"/>
<feature type="active site" description="Proton donor/acceptor" evidence="5">
    <location>
        <position position="406"/>
    </location>
</feature>
<feature type="domain" description="PRMT5 oligomerisation" evidence="10">
    <location>
        <begin position="429"/>
        <end position="675"/>
    </location>
</feature>
<evidence type="ECO:0000256" key="4">
    <source>
        <dbReference type="PIRNR" id="PIRNR015894"/>
    </source>
</evidence>
<dbReference type="InterPro" id="IPR029063">
    <property type="entry name" value="SAM-dependent_MTases_sf"/>
</dbReference>
<keyword evidence="3 4" id="KW-0949">S-adenosyl-L-methionine</keyword>
<keyword evidence="12" id="KW-1185">Reference proteome</keyword>
<accession>A0A284RLE5</accession>
<dbReference type="AlphaFoldDB" id="A0A284RLE5"/>
<dbReference type="Pfam" id="PF05185">
    <property type="entry name" value="PRMT5"/>
    <property type="match status" value="1"/>
</dbReference>
<sequence length="677" mass="74747">MSVCLLTTTGDTDEGGCVQLTTDAWHTRWKRMCTGAGDPSSESWRAAPAFEPADLLPTSPPPTCTILLSPWLQLDAHDAGVRHDTEIALRQEVAHCTFLNLTSAILPVPHLAHTPSYARATYAALSSSPLLRLAVRLPIYFPSSSFRAPWETWDSIRTLCEYHPRLSLALDLTPPLPTLLPPITEAYAAEPISHVMISAHSFISNAKGYPVLPKTTQSLVRSLLMAVPTISFVLSHTDAGLHAKGGGEAYRQYVTHLIRTTQAREGSVEAYARGYGDFLQAPLQPLQDNLQNATYETFEQDPVKYANYEEAIYRALVDRAGMEHIVLCVSGAGRGPLITRALAALERASRKSYTLYAIEKNPSAYLLLQQTFPDVHLLFGDMRSVKMPEKVDIVISELLGSFGDNELSPECLDGVERWMKPSAISIPSSYTAHLSPLSSSKLYNEVRNTSGAGMGGEIPYVVMFQAVRRLSPTVADCWGFEHPRFEEEGPKKGDTRMSKRYTLSAMNPTPLEPPKDNGHNVRSAEMVFDIPEEGVLHGFAGYFEAVLYDTVGLSIHPDHKEVVSKDMLSWFPMFFPIRDPMYLPAHSELHVSMWRLTDGKRVWYEWCAEGYLEGETRASRRLSSKASSSPLLNAPPSPIADAMETVVHGQVEAGRAKIKIGQTGLHNVGGRSSWIGL</sequence>
<dbReference type="STRING" id="47428.A0A284RLE5"/>
<dbReference type="Pfam" id="PF17286">
    <property type="entry name" value="PRMT5_C"/>
    <property type="match status" value="1"/>
</dbReference>
<evidence type="ECO:0000256" key="5">
    <source>
        <dbReference type="PIRSR" id="PIRSR015894-1"/>
    </source>
</evidence>
<dbReference type="InterPro" id="IPR025799">
    <property type="entry name" value="Arg_MeTrfase"/>
</dbReference>
<evidence type="ECO:0000256" key="6">
    <source>
        <dbReference type="PIRSR" id="PIRSR015894-2"/>
    </source>
</evidence>
<dbReference type="SUPFAM" id="SSF53335">
    <property type="entry name" value="S-adenosyl-L-methionine-dependent methyltransferases"/>
    <property type="match status" value="1"/>
</dbReference>
<dbReference type="OMA" id="IKYAWYE"/>
<feature type="binding site" evidence="6">
    <location>
        <position position="359"/>
    </location>
    <ligand>
        <name>S-adenosyl-L-methionine</name>
        <dbReference type="ChEBI" id="CHEBI:59789"/>
    </ligand>
</feature>
<evidence type="ECO:0000256" key="7">
    <source>
        <dbReference type="PIRSR" id="PIRSR015894-3"/>
    </source>
</evidence>
<dbReference type="Gene3D" id="3.40.50.150">
    <property type="entry name" value="Vaccinia Virus protein VP39"/>
    <property type="match status" value="1"/>
</dbReference>
<feature type="binding site" evidence="6">
    <location>
        <begin position="381"/>
        <end position="382"/>
    </location>
    <ligand>
        <name>S-adenosyl-L-methionine</name>
        <dbReference type="ChEBI" id="CHEBI:59789"/>
    </ligand>
</feature>
<evidence type="ECO:0000259" key="8">
    <source>
        <dbReference type="Pfam" id="PF05185"/>
    </source>
</evidence>
<dbReference type="InterPro" id="IPR035075">
    <property type="entry name" value="PRMT5"/>
</dbReference>